<gene>
    <name evidence="7" type="ORF">CIPAW_08G017900</name>
</gene>
<dbReference type="GO" id="GO:0016020">
    <property type="term" value="C:membrane"/>
    <property type="evidence" value="ECO:0007669"/>
    <property type="project" value="UniProtKB-SubCell"/>
</dbReference>
<dbReference type="Pfam" id="PF02485">
    <property type="entry name" value="Branch"/>
    <property type="match status" value="1"/>
</dbReference>
<dbReference type="PANTHER" id="PTHR31042">
    <property type="entry name" value="CORE-2/I-BRANCHING BETA-1,6-N-ACETYLGLUCOSAMINYLTRANSFERASE FAMILY PROTEIN-RELATED"/>
    <property type="match status" value="1"/>
</dbReference>
<name>A0A8T1PQY8_CARIL</name>
<dbReference type="EMBL" id="CM031816">
    <property type="protein sequence ID" value="KAG6643891.1"/>
    <property type="molecule type" value="Genomic_DNA"/>
</dbReference>
<evidence type="ECO:0008006" key="9">
    <source>
        <dbReference type="Google" id="ProtNLM"/>
    </source>
</evidence>
<dbReference type="AlphaFoldDB" id="A0A8T1PQY8"/>
<feature type="transmembrane region" description="Helical" evidence="6">
    <location>
        <begin position="28"/>
        <end position="48"/>
    </location>
</feature>
<keyword evidence="6" id="KW-1133">Transmembrane helix</keyword>
<evidence type="ECO:0000256" key="2">
    <source>
        <dbReference type="ARBA" id="ARBA00022676"/>
    </source>
</evidence>
<evidence type="ECO:0000313" key="7">
    <source>
        <dbReference type="EMBL" id="KAG6643891.1"/>
    </source>
</evidence>
<dbReference type="PANTHER" id="PTHR31042:SF149">
    <property type="entry name" value="CORE-2_I-BRANCHING ENZYME"/>
    <property type="match status" value="1"/>
</dbReference>
<dbReference type="GO" id="GO:0016757">
    <property type="term" value="F:glycosyltransferase activity"/>
    <property type="evidence" value="ECO:0007669"/>
    <property type="project" value="UniProtKB-KW"/>
</dbReference>
<evidence type="ECO:0000256" key="5">
    <source>
        <dbReference type="ARBA" id="ARBA00023180"/>
    </source>
</evidence>
<comment type="subcellular location">
    <subcellularLocation>
        <location evidence="1">Membrane</location>
        <topology evidence="1">Single-pass type II membrane protein</topology>
    </subcellularLocation>
</comment>
<keyword evidence="6" id="KW-0812">Transmembrane</keyword>
<proteinExistence type="predicted"/>
<keyword evidence="2" id="KW-0328">Glycosyltransferase</keyword>
<dbReference type="InterPro" id="IPR003406">
    <property type="entry name" value="Glyco_trans_14"/>
</dbReference>
<sequence length="391" mass="45169">MKKVSAWRRSIGDTMSGSRQRLRLMRPILTWTIVLVSFASIFLFGVYIHPPRSSIACSVFSSGGCAVPEQHPSQELSDDQIAARVVLKEILKIPPIQSKNPKIAFMFLASGSLPLEEIWDNFFRGHEGRFSVYVHSSNEQPVHVSPYFKGRDIRREKVVWGEISMVDAEKRLLANALLDPDNQQFVLLSESCIPLHGFQYVYHYLIYTNVSFIDSILDPGPAGVGRYSERMFPEVKIDDFRKASQWFSLKRQHAVMVISDSFYYRKFSLYCRRNMDGQHCFSDEHYFATLFHMTDPAGISNWSVTHVDWSEKNRHPKTYMAPDVTHELLKNIASLDESIKFTSEEKNRAMVTPCLWNGKKRPCFLFARKFHPETLDKLMYIFSNHMTSSTP</sequence>
<keyword evidence="8" id="KW-1185">Reference proteome</keyword>
<evidence type="ECO:0000256" key="4">
    <source>
        <dbReference type="ARBA" id="ARBA00023136"/>
    </source>
</evidence>
<evidence type="ECO:0000256" key="3">
    <source>
        <dbReference type="ARBA" id="ARBA00022679"/>
    </source>
</evidence>
<organism evidence="7 8">
    <name type="scientific">Carya illinoinensis</name>
    <name type="common">Pecan</name>
    <dbReference type="NCBI Taxonomy" id="32201"/>
    <lineage>
        <taxon>Eukaryota</taxon>
        <taxon>Viridiplantae</taxon>
        <taxon>Streptophyta</taxon>
        <taxon>Embryophyta</taxon>
        <taxon>Tracheophyta</taxon>
        <taxon>Spermatophyta</taxon>
        <taxon>Magnoliopsida</taxon>
        <taxon>eudicotyledons</taxon>
        <taxon>Gunneridae</taxon>
        <taxon>Pentapetalae</taxon>
        <taxon>rosids</taxon>
        <taxon>fabids</taxon>
        <taxon>Fagales</taxon>
        <taxon>Juglandaceae</taxon>
        <taxon>Carya</taxon>
    </lineage>
</organism>
<reference evidence="7" key="1">
    <citation type="submission" date="2020-12" db="EMBL/GenBank/DDBJ databases">
        <title>WGS assembly of Carya illinoinensis cv. Pawnee.</title>
        <authorList>
            <person name="Platts A."/>
            <person name="Shu S."/>
            <person name="Wright S."/>
            <person name="Barry K."/>
            <person name="Edger P."/>
            <person name="Pires J.C."/>
            <person name="Schmutz J."/>
        </authorList>
    </citation>
    <scope>NUCLEOTIDE SEQUENCE</scope>
    <source>
        <tissue evidence="7">Leaf</tissue>
    </source>
</reference>
<dbReference type="OrthoDB" id="191334at2759"/>
<keyword evidence="3" id="KW-0808">Transferase</keyword>
<evidence type="ECO:0000256" key="6">
    <source>
        <dbReference type="SAM" id="Phobius"/>
    </source>
</evidence>
<keyword evidence="4 6" id="KW-0472">Membrane</keyword>
<protein>
    <recommendedName>
        <fullName evidence="9">Core-2/I-branching beta-1,6-N-acetylglucosaminyltransferase family protein</fullName>
    </recommendedName>
</protein>
<keyword evidence="5" id="KW-0325">Glycoprotein</keyword>
<evidence type="ECO:0000256" key="1">
    <source>
        <dbReference type="ARBA" id="ARBA00004606"/>
    </source>
</evidence>
<dbReference type="InterPro" id="IPR044174">
    <property type="entry name" value="BC10-like"/>
</dbReference>
<evidence type="ECO:0000313" key="8">
    <source>
        <dbReference type="Proteomes" id="UP000811609"/>
    </source>
</evidence>
<dbReference type="Proteomes" id="UP000811609">
    <property type="component" value="Chromosome 8"/>
</dbReference>
<comment type="caution">
    <text evidence="7">The sequence shown here is derived from an EMBL/GenBank/DDBJ whole genome shotgun (WGS) entry which is preliminary data.</text>
</comment>
<accession>A0A8T1PQY8</accession>